<name>A0A914DNI0_9BILA</name>
<dbReference type="WBParaSite" id="ACRNAN_scaffold3087.g13999.t1">
    <property type="protein sequence ID" value="ACRNAN_scaffold3087.g13999.t1"/>
    <property type="gene ID" value="ACRNAN_scaffold3087.g13999"/>
</dbReference>
<protein>
    <submittedName>
        <fullName evidence="2">Uncharacterized protein</fullName>
    </submittedName>
</protein>
<reference evidence="2" key="1">
    <citation type="submission" date="2022-11" db="UniProtKB">
        <authorList>
            <consortium name="WormBaseParasite"/>
        </authorList>
    </citation>
    <scope>IDENTIFICATION</scope>
</reference>
<organism evidence="1 2">
    <name type="scientific">Acrobeloides nanus</name>
    <dbReference type="NCBI Taxonomy" id="290746"/>
    <lineage>
        <taxon>Eukaryota</taxon>
        <taxon>Metazoa</taxon>
        <taxon>Ecdysozoa</taxon>
        <taxon>Nematoda</taxon>
        <taxon>Chromadorea</taxon>
        <taxon>Rhabditida</taxon>
        <taxon>Tylenchina</taxon>
        <taxon>Cephalobomorpha</taxon>
        <taxon>Cephaloboidea</taxon>
        <taxon>Cephalobidae</taxon>
        <taxon>Acrobeloides</taxon>
    </lineage>
</organism>
<evidence type="ECO:0000313" key="2">
    <source>
        <dbReference type="WBParaSite" id="ACRNAN_scaffold3087.g13999.t1"/>
    </source>
</evidence>
<accession>A0A914DNI0</accession>
<proteinExistence type="predicted"/>
<dbReference type="AlphaFoldDB" id="A0A914DNI0"/>
<evidence type="ECO:0000313" key="1">
    <source>
        <dbReference type="Proteomes" id="UP000887540"/>
    </source>
</evidence>
<keyword evidence="1" id="KW-1185">Reference proteome</keyword>
<sequence length="233" mass="26626">MLLEKEAKISILNSDEKSPLDLAQEQNNQNLIQILTESIHVPADDSGICDLPSMPQSLQIKRSAEDSGSEVKKKDYIDNKEIKDFFDALVFAVNQPNEVELSGIKKDEIGVACKLIDSDLITADIRRVMLDWFKGKEEKAKYLLAISDVDEARLRRLVPKDHQISLFQEYDRDKSNNIRSILLKTGQAAEQFEQLCQQYPALNIHWLKSESDQLIWQQSQGPLSGLHQYIEKD</sequence>
<dbReference type="Proteomes" id="UP000887540">
    <property type="component" value="Unplaced"/>
</dbReference>